<dbReference type="PROSITE" id="PS50893">
    <property type="entry name" value="ABC_TRANSPORTER_2"/>
    <property type="match status" value="1"/>
</dbReference>
<comment type="caution">
    <text evidence="4">The sequence shown here is derived from an EMBL/GenBank/DDBJ whole genome shotgun (WGS) entry which is preliminary data.</text>
</comment>
<dbReference type="Proteomes" id="UP000558113">
    <property type="component" value="Unassembled WGS sequence"/>
</dbReference>
<dbReference type="PANTHER" id="PTHR43158">
    <property type="entry name" value="SKFA PEPTIDE EXPORT ATP-BINDING PROTEIN SKFE"/>
    <property type="match status" value="1"/>
</dbReference>
<evidence type="ECO:0000313" key="4">
    <source>
        <dbReference type="EMBL" id="NBC72315.1"/>
    </source>
</evidence>
<dbReference type="RefSeq" id="WP_161703183.1">
    <property type="nucleotide sequence ID" value="NZ_JAAAMU010000018.1"/>
</dbReference>
<proteinExistence type="predicted"/>
<dbReference type="InterPro" id="IPR003593">
    <property type="entry name" value="AAA+_ATPase"/>
</dbReference>
<dbReference type="InterPro" id="IPR003439">
    <property type="entry name" value="ABC_transporter-like_ATP-bd"/>
</dbReference>
<accession>A0A7X5C3F4</accession>
<dbReference type="InterPro" id="IPR027417">
    <property type="entry name" value="P-loop_NTPase"/>
</dbReference>
<keyword evidence="1" id="KW-0547">Nucleotide-binding</keyword>
<dbReference type="EMBL" id="JAAAMU010000018">
    <property type="protein sequence ID" value="NBC72315.1"/>
    <property type="molecule type" value="Genomic_DNA"/>
</dbReference>
<dbReference type="AlphaFoldDB" id="A0A7X5C3F4"/>
<dbReference type="SUPFAM" id="SSF52540">
    <property type="entry name" value="P-loop containing nucleoside triphosphate hydrolases"/>
    <property type="match status" value="1"/>
</dbReference>
<dbReference type="GO" id="GO:0016887">
    <property type="term" value="F:ATP hydrolysis activity"/>
    <property type="evidence" value="ECO:0007669"/>
    <property type="project" value="InterPro"/>
</dbReference>
<reference evidence="4 5" key="1">
    <citation type="submission" date="2020-01" db="EMBL/GenBank/DDBJ databases">
        <title>Paenibacillus soybeanensis sp. nov. isolated from the nodules of soybean (Glycine max(L.) Merr).</title>
        <authorList>
            <person name="Wang H."/>
        </authorList>
    </citation>
    <scope>NUCLEOTIDE SEQUENCE [LARGE SCALE GENOMIC DNA]</scope>
    <source>
        <strain evidence="4 5">DSM 23054</strain>
    </source>
</reference>
<name>A0A7X5C3F4_9BACL</name>
<dbReference type="Pfam" id="PF00005">
    <property type="entry name" value="ABC_tran"/>
    <property type="match status" value="1"/>
</dbReference>
<dbReference type="PANTHER" id="PTHR43158:SF1">
    <property type="entry name" value="ABC TRANSPORTER, ATP-BINDING PROTEIN"/>
    <property type="match status" value="1"/>
</dbReference>
<dbReference type="GO" id="GO:0005524">
    <property type="term" value="F:ATP binding"/>
    <property type="evidence" value="ECO:0007669"/>
    <property type="project" value="UniProtKB-KW"/>
</dbReference>
<dbReference type="CDD" id="cd03230">
    <property type="entry name" value="ABC_DR_subfamily_A"/>
    <property type="match status" value="1"/>
</dbReference>
<keyword evidence="2 4" id="KW-0067">ATP-binding</keyword>
<sequence>MNPLIELTNVSKTYKKRSVIANISFTVPLGKIIGIVGENGSGKSTILKMIAGLLQPTTGTVTVNGENAHRRISKHVSYLSDRDSFYPFFTVREAIAYQASQFSDFNLAKAEEIMAYMALDPDKKISALSKGNRGRLKIVLTLARNVPYLLMDEPLSGLDPMVRHAIVKGMISYLDLETQTLIMTSHEISEIEPILDSFIAIKDGALVRKTEVEHLHESEGLGITDWMKKAYLE</sequence>
<dbReference type="Gene3D" id="3.40.50.300">
    <property type="entry name" value="P-loop containing nucleotide triphosphate hydrolases"/>
    <property type="match status" value="1"/>
</dbReference>
<evidence type="ECO:0000259" key="3">
    <source>
        <dbReference type="PROSITE" id="PS50893"/>
    </source>
</evidence>
<dbReference type="SMART" id="SM00382">
    <property type="entry name" value="AAA"/>
    <property type="match status" value="1"/>
</dbReference>
<evidence type="ECO:0000313" key="5">
    <source>
        <dbReference type="Proteomes" id="UP000558113"/>
    </source>
</evidence>
<gene>
    <name evidence="4" type="ORF">GT003_25240</name>
</gene>
<protein>
    <submittedName>
        <fullName evidence="4">ATP-binding cassette domain-containing protein</fullName>
    </submittedName>
</protein>
<dbReference type="OrthoDB" id="9804819at2"/>
<keyword evidence="5" id="KW-1185">Reference proteome</keyword>
<evidence type="ECO:0000256" key="2">
    <source>
        <dbReference type="ARBA" id="ARBA00022840"/>
    </source>
</evidence>
<organism evidence="4 5">
    <name type="scientific">Paenibacillus sacheonensis</name>
    <dbReference type="NCBI Taxonomy" id="742054"/>
    <lineage>
        <taxon>Bacteria</taxon>
        <taxon>Bacillati</taxon>
        <taxon>Bacillota</taxon>
        <taxon>Bacilli</taxon>
        <taxon>Bacillales</taxon>
        <taxon>Paenibacillaceae</taxon>
        <taxon>Paenibacillus</taxon>
    </lineage>
</organism>
<evidence type="ECO:0000256" key="1">
    <source>
        <dbReference type="ARBA" id="ARBA00022741"/>
    </source>
</evidence>
<feature type="domain" description="ABC transporter" evidence="3">
    <location>
        <begin position="5"/>
        <end position="228"/>
    </location>
</feature>